<evidence type="ECO:0000259" key="1">
    <source>
        <dbReference type="Pfam" id="PF12849"/>
    </source>
</evidence>
<dbReference type="Pfam" id="PF12849">
    <property type="entry name" value="PBP_like_2"/>
    <property type="match status" value="1"/>
</dbReference>
<proteinExistence type="predicted"/>
<evidence type="ECO:0000313" key="3">
    <source>
        <dbReference type="Proteomes" id="UP000502699"/>
    </source>
</evidence>
<dbReference type="SUPFAM" id="SSF53850">
    <property type="entry name" value="Periplasmic binding protein-like II"/>
    <property type="match status" value="1"/>
</dbReference>
<reference evidence="3" key="1">
    <citation type="submission" date="2020-01" db="EMBL/GenBank/DDBJ databases">
        <title>Caldichromatium gen. nov., sp. nov., a thermophilic purple sulfur bacterium member of the family Chromatiaceae isolated from Nakabusa hot spring, Japan.</title>
        <authorList>
            <person name="Saini M.K."/>
            <person name="Hanada S."/>
            <person name="Tank M."/>
        </authorList>
    </citation>
    <scope>NUCLEOTIDE SEQUENCE [LARGE SCALE GENOMIC DNA]</scope>
    <source>
        <strain evidence="3">No.7</strain>
    </source>
</reference>
<name>A0A6G7VEV0_9GAMM</name>
<feature type="domain" description="PBP" evidence="1">
    <location>
        <begin position="6"/>
        <end position="229"/>
    </location>
</feature>
<keyword evidence="3" id="KW-1185">Reference proteome</keyword>
<organism evidence="2 3">
    <name type="scientific">Caldichromatium japonicum</name>
    <dbReference type="NCBI Taxonomy" id="2699430"/>
    <lineage>
        <taxon>Bacteria</taxon>
        <taxon>Pseudomonadati</taxon>
        <taxon>Pseudomonadota</taxon>
        <taxon>Gammaproteobacteria</taxon>
        <taxon>Chromatiales</taxon>
        <taxon>Chromatiaceae</taxon>
        <taxon>Caldichromatium</taxon>
    </lineage>
</organism>
<dbReference type="AlphaFoldDB" id="A0A6G7VEV0"/>
<dbReference type="Proteomes" id="UP000502699">
    <property type="component" value="Chromosome"/>
</dbReference>
<dbReference type="PANTHER" id="PTHR37945:SF1">
    <property type="entry name" value="EXTRACELLULAR TUNGSTATE BINDING PROTEIN"/>
    <property type="match status" value="1"/>
</dbReference>
<accession>A0A6G7VEV0</accession>
<gene>
    <name evidence="2" type="ORF">GWK36_11905</name>
</gene>
<protein>
    <submittedName>
        <fullName evidence="2">Solute-binding protein</fullName>
    </submittedName>
</protein>
<evidence type="ECO:0000313" key="2">
    <source>
        <dbReference type="EMBL" id="QIK38569.1"/>
    </source>
</evidence>
<dbReference type="InterPro" id="IPR052738">
    <property type="entry name" value="ABC-Tungstate_binding"/>
</dbReference>
<dbReference type="InterPro" id="IPR024370">
    <property type="entry name" value="PBP_domain"/>
</dbReference>
<dbReference type="PANTHER" id="PTHR37945">
    <property type="entry name" value="EXTRACELLULAR TUNGSTATE BINDING PROTEIN"/>
    <property type="match status" value="1"/>
</dbReference>
<sequence>METTYGSGTHAFSLATGSPGELGLIAALAGAFARRAAARATWVKAGTGESLRLLRERLVDMALVHAPAQVEQAVAAGWASMPTPFGANRYCLLGPRDDPAGVCGAADAVAAFRRIAASEQPFVSRGDDSGTHHKELALWQAAGIRPQAERYIVARDFMTACLKRANAARAYFLCDSSTWVAERAVAPQLAVLFDGDPAFVNRYHALVVPPGATPGRDTAAGFARFLVSADGQAILRDYGKAQFGRALYEEISA</sequence>
<dbReference type="RefSeq" id="WP_166271388.1">
    <property type="nucleotide sequence ID" value="NZ_CP048029.1"/>
</dbReference>
<dbReference type="KEGG" id="cjap:GWK36_11905"/>
<dbReference type="Gene3D" id="3.40.190.10">
    <property type="entry name" value="Periplasmic binding protein-like II"/>
    <property type="match status" value="2"/>
</dbReference>
<dbReference type="EMBL" id="CP048029">
    <property type="protein sequence ID" value="QIK38569.1"/>
    <property type="molecule type" value="Genomic_DNA"/>
</dbReference>